<dbReference type="Proteomes" id="UP001172673">
    <property type="component" value="Unassembled WGS sequence"/>
</dbReference>
<dbReference type="Gene3D" id="3.50.50.60">
    <property type="entry name" value="FAD/NAD(P)-binding domain"/>
    <property type="match status" value="1"/>
</dbReference>
<gene>
    <name evidence="7" type="ORF">H2200_003694</name>
</gene>
<name>A0AA38XFH2_9EURO</name>
<comment type="similarity">
    <text evidence="1">Belongs to the paxM FAD-dependent monooxygenase family.</text>
</comment>
<evidence type="ECO:0000256" key="4">
    <source>
        <dbReference type="ARBA" id="ARBA00023002"/>
    </source>
</evidence>
<dbReference type="AlphaFoldDB" id="A0AA38XFH2"/>
<keyword evidence="3" id="KW-0274">FAD</keyword>
<keyword evidence="8" id="KW-1185">Reference proteome</keyword>
<proteinExistence type="inferred from homology"/>
<dbReference type="InterPro" id="IPR002938">
    <property type="entry name" value="FAD-bd"/>
</dbReference>
<keyword evidence="5" id="KW-0503">Monooxygenase</keyword>
<protein>
    <recommendedName>
        <fullName evidence="6">FAD-binding domain-containing protein</fullName>
    </recommendedName>
</protein>
<evidence type="ECO:0000256" key="3">
    <source>
        <dbReference type="ARBA" id="ARBA00022827"/>
    </source>
</evidence>
<evidence type="ECO:0000313" key="8">
    <source>
        <dbReference type="Proteomes" id="UP001172673"/>
    </source>
</evidence>
<dbReference type="EMBL" id="JAPDRK010000005">
    <property type="protein sequence ID" value="KAJ9612099.1"/>
    <property type="molecule type" value="Genomic_DNA"/>
</dbReference>
<dbReference type="Pfam" id="PF01494">
    <property type="entry name" value="FAD_binding_3"/>
    <property type="match status" value="1"/>
</dbReference>
<reference evidence="7" key="1">
    <citation type="submission" date="2022-10" db="EMBL/GenBank/DDBJ databases">
        <title>Culturing micro-colonial fungi from biological soil crusts in the Mojave desert and describing Neophaeococcomyces mojavensis, and introducing the new genera and species Taxawa tesnikishii.</title>
        <authorList>
            <person name="Kurbessoian T."/>
            <person name="Stajich J.E."/>
        </authorList>
    </citation>
    <scope>NUCLEOTIDE SEQUENCE</scope>
    <source>
        <strain evidence="7">TK_41</strain>
    </source>
</reference>
<comment type="caution">
    <text evidence="7">The sequence shown here is derived from an EMBL/GenBank/DDBJ whole genome shotgun (WGS) entry which is preliminary data.</text>
</comment>
<evidence type="ECO:0000313" key="7">
    <source>
        <dbReference type="EMBL" id="KAJ9612099.1"/>
    </source>
</evidence>
<dbReference type="PANTHER" id="PTHR13789:SF236">
    <property type="entry name" value="MONOOXYGENASE, PUTATIVE (AFU_ORTHOLOGUE AFUA_6G12060)-RELATED"/>
    <property type="match status" value="1"/>
</dbReference>
<evidence type="ECO:0000259" key="6">
    <source>
        <dbReference type="Pfam" id="PF01494"/>
    </source>
</evidence>
<feature type="domain" description="FAD-binding" evidence="6">
    <location>
        <begin position="2"/>
        <end position="328"/>
    </location>
</feature>
<dbReference type="SUPFAM" id="SSF54373">
    <property type="entry name" value="FAD-linked reductases, C-terminal domain"/>
    <property type="match status" value="1"/>
</dbReference>
<dbReference type="GO" id="GO:0071949">
    <property type="term" value="F:FAD binding"/>
    <property type="evidence" value="ECO:0007669"/>
    <property type="project" value="InterPro"/>
</dbReference>
<sequence>MHVLVVGGGIGDLSAAIAFRHHGFEVTVLEASSEFRSLGGVLGFTPNGTRLLDRWCLNLVQEMHEVACQADVFSMRHWEDGRVLAEEKLDLADIYGYRVLVGARASYHRLFLDHAIGLGAKVIFGARVVSFHDKGDAKPSVVTENGDKYDADVVVCFDGIKSLAREYILGCAAPPIPSGFSCYRGYVSGTTLAADPETAWLVDGDKGNFWLGDDCHVNGCSFLGGKDWYYIITRPTIEVLSEVTEGYFAPGRVEDVLDLVEGWDPRLVAALAKTEECLDWQICHRPRLSSWTSKRGRLIIAGDAAHPVSPTSGQGATQAIEDAAVIAYCLRQESINVALALKVVEAIRIGRAAAVYEMGEQQRNEWHRKDATGRECAKDKVGMKSKDFFPFDAEQDAAERFERFGAELKADS</sequence>
<dbReference type="PANTHER" id="PTHR13789">
    <property type="entry name" value="MONOOXYGENASE"/>
    <property type="match status" value="1"/>
</dbReference>
<keyword evidence="4" id="KW-0560">Oxidoreductase</keyword>
<keyword evidence="2" id="KW-0285">Flavoprotein</keyword>
<dbReference type="InterPro" id="IPR036188">
    <property type="entry name" value="FAD/NAD-bd_sf"/>
</dbReference>
<evidence type="ECO:0000256" key="1">
    <source>
        <dbReference type="ARBA" id="ARBA00007992"/>
    </source>
</evidence>
<dbReference type="PRINTS" id="PR00420">
    <property type="entry name" value="RNGMNOXGNASE"/>
</dbReference>
<accession>A0AA38XFH2</accession>
<dbReference type="SUPFAM" id="SSF51905">
    <property type="entry name" value="FAD/NAD(P)-binding domain"/>
    <property type="match status" value="1"/>
</dbReference>
<organism evidence="7 8">
    <name type="scientific">Cladophialophora chaetospira</name>
    <dbReference type="NCBI Taxonomy" id="386627"/>
    <lineage>
        <taxon>Eukaryota</taxon>
        <taxon>Fungi</taxon>
        <taxon>Dikarya</taxon>
        <taxon>Ascomycota</taxon>
        <taxon>Pezizomycotina</taxon>
        <taxon>Eurotiomycetes</taxon>
        <taxon>Chaetothyriomycetidae</taxon>
        <taxon>Chaetothyriales</taxon>
        <taxon>Herpotrichiellaceae</taxon>
        <taxon>Cladophialophora</taxon>
    </lineage>
</organism>
<evidence type="ECO:0000256" key="2">
    <source>
        <dbReference type="ARBA" id="ARBA00022630"/>
    </source>
</evidence>
<evidence type="ECO:0000256" key="5">
    <source>
        <dbReference type="ARBA" id="ARBA00023033"/>
    </source>
</evidence>
<dbReference type="GO" id="GO:0004497">
    <property type="term" value="F:monooxygenase activity"/>
    <property type="evidence" value="ECO:0007669"/>
    <property type="project" value="UniProtKB-KW"/>
</dbReference>
<dbReference type="InterPro" id="IPR050493">
    <property type="entry name" value="FAD-dep_Monooxygenase_BioMet"/>
</dbReference>